<dbReference type="GeneID" id="25990109"/>
<feature type="transmembrane region" description="Helical" evidence="7">
    <location>
        <begin position="276"/>
        <end position="298"/>
    </location>
</feature>
<keyword evidence="4" id="KW-0378">Hydrolase</keyword>
<dbReference type="Gene3D" id="1.20.1540.10">
    <property type="entry name" value="Rhomboid-like"/>
    <property type="match status" value="1"/>
</dbReference>
<comment type="caution">
    <text evidence="10">The sequence shown here is derived from an EMBL/GenBank/DDBJ whole genome shotgun (WGS) entry which is preliminary data.</text>
</comment>
<keyword evidence="3 7" id="KW-0812">Transmembrane</keyword>
<dbReference type="GO" id="GO:0016020">
    <property type="term" value="C:membrane"/>
    <property type="evidence" value="ECO:0007669"/>
    <property type="project" value="UniProtKB-SubCell"/>
</dbReference>
<dbReference type="SUPFAM" id="SSF144091">
    <property type="entry name" value="Rhomboid-like"/>
    <property type="match status" value="1"/>
</dbReference>
<proteinExistence type="inferred from homology"/>
<evidence type="ECO:0000256" key="2">
    <source>
        <dbReference type="ARBA" id="ARBA00009045"/>
    </source>
</evidence>
<dbReference type="InterPro" id="IPR050925">
    <property type="entry name" value="Rhomboid_protease_S54"/>
</dbReference>
<dbReference type="HOGENOM" id="CLU_034022_1_1_1"/>
<keyword evidence="8" id="KW-0732">Signal</keyword>
<feature type="transmembrane region" description="Helical" evidence="7">
    <location>
        <begin position="219"/>
        <end position="237"/>
    </location>
</feature>
<sequence>MLLRSGLLAVGLSLGARTPVPAASVLRPLRAPCANMLRNLSTQSARKGPSSVVSQLRAQPGASFGLGFTSSRSAPSLRATGRTFSSSSAVLQRLGRIRPKRIAIPIQGAAEAGALPEPSIVVPIMFSIVFSLLAFAFAAWYTNQETAYWISQVKSYSLFTPSNGEINRTKRRTLAAEAQQTVEELKEKLSGLPHGLQVFILRTYIMVKEWQLNQSPAERGPAILFGIMIPVFLAWQIRRNQPFMRKWFTHFPVVFRGGEPRSCTTMLTSVVSHKDLWHFVFNGVALISFGNAAYVYMAQNDYSLPTCDDVPQFLAFFAVAGLAASLGSHLYTNVVRLPRLMRALLSPARLSPANALAAHNAILPSLGASGAIYAMLSMVALAFPNSHVSIIFLPFIQIPIGVGVAGMIALDVVGILRGWKMFDHVAHFCGAMFGVFYFYVGREWFNWLRDQMGAVKRTWRT</sequence>
<feature type="transmembrane region" description="Helical" evidence="7">
    <location>
        <begin position="388"/>
        <end position="410"/>
    </location>
</feature>
<gene>
    <name evidence="10" type="ORF">A1Q1_06597</name>
</gene>
<reference evidence="10 11" key="1">
    <citation type="journal article" date="2012" name="Eukaryot. Cell">
        <title>Draft genome sequence of CBS 2479, the standard type strain of Trichosporon asahii.</title>
        <authorList>
            <person name="Yang R.Y."/>
            <person name="Li H.T."/>
            <person name="Zhu H."/>
            <person name="Zhou G.P."/>
            <person name="Wang M."/>
            <person name="Wang L."/>
        </authorList>
    </citation>
    <scope>NUCLEOTIDE SEQUENCE [LARGE SCALE GENOMIC DNA]</scope>
    <source>
        <strain evidence="11">ATCC 90039 / CBS 2479 / JCM 2466 / KCTC 7840 / NCYC 2677 / UAMH 7654</strain>
    </source>
</reference>
<dbReference type="OrthoDB" id="10260614at2759"/>
<comment type="similarity">
    <text evidence="2">Belongs to the peptidase S54 family.</text>
</comment>
<dbReference type="VEuPathDB" id="FungiDB:A1Q1_06597"/>
<evidence type="ECO:0000256" key="8">
    <source>
        <dbReference type="SAM" id="SignalP"/>
    </source>
</evidence>
<evidence type="ECO:0000313" key="10">
    <source>
        <dbReference type="EMBL" id="EJT45013.1"/>
    </source>
</evidence>
<comment type="subcellular location">
    <subcellularLocation>
        <location evidence="1">Membrane</location>
        <topology evidence="1">Multi-pass membrane protein</topology>
    </subcellularLocation>
</comment>
<feature type="chain" id="PRO_5003785291" description="Peptidase S54 rhomboid domain-containing protein" evidence="8">
    <location>
        <begin position="23"/>
        <end position="461"/>
    </location>
</feature>
<feature type="signal peptide" evidence="8">
    <location>
        <begin position="1"/>
        <end position="22"/>
    </location>
</feature>
<dbReference type="InterPro" id="IPR022764">
    <property type="entry name" value="Peptidase_S54_rhomboid_dom"/>
</dbReference>
<evidence type="ECO:0000256" key="7">
    <source>
        <dbReference type="SAM" id="Phobius"/>
    </source>
</evidence>
<dbReference type="Proteomes" id="UP000002748">
    <property type="component" value="Unassembled WGS sequence"/>
</dbReference>
<evidence type="ECO:0000256" key="1">
    <source>
        <dbReference type="ARBA" id="ARBA00004141"/>
    </source>
</evidence>
<protein>
    <recommendedName>
        <fullName evidence="9">Peptidase S54 rhomboid domain-containing protein</fullName>
    </recommendedName>
</protein>
<evidence type="ECO:0000313" key="11">
    <source>
        <dbReference type="Proteomes" id="UP000002748"/>
    </source>
</evidence>
<feature type="transmembrane region" description="Helical" evidence="7">
    <location>
        <begin position="120"/>
        <end position="141"/>
    </location>
</feature>
<accession>J5Q1V0</accession>
<evidence type="ECO:0000259" key="9">
    <source>
        <dbReference type="Pfam" id="PF01694"/>
    </source>
</evidence>
<keyword evidence="5 7" id="KW-1133">Transmembrane helix</keyword>
<dbReference type="KEGG" id="tasa:A1Q1_06597"/>
<dbReference type="PANTHER" id="PTHR43731:SF14">
    <property type="entry name" value="PRESENILIN-ASSOCIATED RHOMBOID-LIKE PROTEIN, MITOCHONDRIAL"/>
    <property type="match status" value="1"/>
</dbReference>
<dbReference type="EMBL" id="ALBS01000340">
    <property type="protein sequence ID" value="EJT45013.1"/>
    <property type="molecule type" value="Genomic_DNA"/>
</dbReference>
<dbReference type="InterPro" id="IPR035952">
    <property type="entry name" value="Rhomboid-like_sf"/>
</dbReference>
<feature type="domain" description="Peptidase S54 rhomboid" evidence="9">
    <location>
        <begin position="263"/>
        <end position="441"/>
    </location>
</feature>
<name>J5Q1V0_TRIAS</name>
<feature type="transmembrane region" description="Helical" evidence="7">
    <location>
        <begin position="353"/>
        <end position="376"/>
    </location>
</feature>
<feature type="transmembrane region" description="Helical" evidence="7">
    <location>
        <begin position="310"/>
        <end position="332"/>
    </location>
</feature>
<feature type="transmembrane region" description="Helical" evidence="7">
    <location>
        <begin position="422"/>
        <end position="440"/>
    </location>
</feature>
<dbReference type="Pfam" id="PF01694">
    <property type="entry name" value="Rhomboid"/>
    <property type="match status" value="1"/>
</dbReference>
<dbReference type="GO" id="GO:0004252">
    <property type="term" value="F:serine-type endopeptidase activity"/>
    <property type="evidence" value="ECO:0007669"/>
    <property type="project" value="InterPro"/>
</dbReference>
<keyword evidence="6 7" id="KW-0472">Membrane</keyword>
<evidence type="ECO:0000256" key="4">
    <source>
        <dbReference type="ARBA" id="ARBA00022801"/>
    </source>
</evidence>
<evidence type="ECO:0000256" key="5">
    <source>
        <dbReference type="ARBA" id="ARBA00022989"/>
    </source>
</evidence>
<dbReference type="PANTHER" id="PTHR43731">
    <property type="entry name" value="RHOMBOID PROTEASE"/>
    <property type="match status" value="1"/>
</dbReference>
<dbReference type="RefSeq" id="XP_014176222.1">
    <property type="nucleotide sequence ID" value="XM_014320747.1"/>
</dbReference>
<evidence type="ECO:0000256" key="6">
    <source>
        <dbReference type="ARBA" id="ARBA00023136"/>
    </source>
</evidence>
<organism evidence="10 11">
    <name type="scientific">Trichosporon asahii var. asahii (strain ATCC 90039 / CBS 2479 / JCM 2466 / KCTC 7840 / NBRC 103889/ NCYC 2677 / UAMH 7654)</name>
    <name type="common">Yeast</name>
    <dbReference type="NCBI Taxonomy" id="1186058"/>
    <lineage>
        <taxon>Eukaryota</taxon>
        <taxon>Fungi</taxon>
        <taxon>Dikarya</taxon>
        <taxon>Basidiomycota</taxon>
        <taxon>Agaricomycotina</taxon>
        <taxon>Tremellomycetes</taxon>
        <taxon>Trichosporonales</taxon>
        <taxon>Trichosporonaceae</taxon>
        <taxon>Trichosporon</taxon>
    </lineage>
</organism>
<evidence type="ECO:0000256" key="3">
    <source>
        <dbReference type="ARBA" id="ARBA00022692"/>
    </source>
</evidence>
<dbReference type="GO" id="GO:0006465">
    <property type="term" value="P:signal peptide processing"/>
    <property type="evidence" value="ECO:0007669"/>
    <property type="project" value="TreeGrafter"/>
</dbReference>
<dbReference type="AlphaFoldDB" id="J5Q1V0"/>